<feature type="signal peptide" evidence="1">
    <location>
        <begin position="1"/>
        <end position="17"/>
    </location>
</feature>
<keyword evidence="1" id="KW-0732">Signal</keyword>
<organism evidence="2">
    <name type="scientific">Anopheles marajoara</name>
    <dbReference type="NCBI Taxonomy" id="58244"/>
    <lineage>
        <taxon>Eukaryota</taxon>
        <taxon>Metazoa</taxon>
        <taxon>Ecdysozoa</taxon>
        <taxon>Arthropoda</taxon>
        <taxon>Hexapoda</taxon>
        <taxon>Insecta</taxon>
        <taxon>Pterygota</taxon>
        <taxon>Neoptera</taxon>
        <taxon>Endopterygota</taxon>
        <taxon>Diptera</taxon>
        <taxon>Nematocera</taxon>
        <taxon>Culicoidea</taxon>
        <taxon>Culicidae</taxon>
        <taxon>Anophelinae</taxon>
        <taxon>Anopheles</taxon>
    </lineage>
</organism>
<protein>
    <submittedName>
        <fullName evidence="2">Putative secreted protein</fullName>
    </submittedName>
</protein>
<accession>A0A2M4C5L1</accession>
<dbReference type="EMBL" id="GGFJ01011462">
    <property type="protein sequence ID" value="MBW60603.1"/>
    <property type="molecule type" value="Transcribed_RNA"/>
</dbReference>
<sequence length="266" mass="31017">MFLFFIVPPLPLRVCVCVNWTEINDSLSLGKKINLFYPLKSCSSSAEPKEHFVIPYQLVPERNRTERNGTDSFQRGTAEVRELNGTVFTERERWPKISVEKHSQVKSSRSSFLMDERTPRTLFVPVVRVGRNYLKSLWHTSGGWSHGPRWRHKTINLSFCHPLSYIMRTFLLEHCIVVSLHLQSYILSAGTMVEENILHSRQRVVRGWMVYDSCNREPSRHEEANRQLRVFLAVVSLIWQFKCCFARCFQVALSVRATFRQSCCSS</sequence>
<reference evidence="2" key="1">
    <citation type="submission" date="2018-01" db="EMBL/GenBank/DDBJ databases">
        <title>An insight into the sialome of Amazonian anophelines.</title>
        <authorList>
            <person name="Ribeiro J.M."/>
            <person name="Scarpassa V."/>
            <person name="Calvo E."/>
        </authorList>
    </citation>
    <scope>NUCLEOTIDE SEQUENCE</scope>
    <source>
        <tissue evidence="2">Salivary glands</tissue>
    </source>
</reference>
<dbReference type="AlphaFoldDB" id="A0A2M4C5L1"/>
<name>A0A2M4C5L1_9DIPT</name>
<feature type="chain" id="PRO_5014856805" evidence="1">
    <location>
        <begin position="18"/>
        <end position="266"/>
    </location>
</feature>
<evidence type="ECO:0000313" key="2">
    <source>
        <dbReference type="EMBL" id="MBW60603.1"/>
    </source>
</evidence>
<evidence type="ECO:0000256" key="1">
    <source>
        <dbReference type="SAM" id="SignalP"/>
    </source>
</evidence>
<proteinExistence type="predicted"/>